<dbReference type="Proteomes" id="UP001597068">
    <property type="component" value="Unassembled WGS sequence"/>
</dbReference>
<dbReference type="EMBL" id="JBHTIL010000001">
    <property type="protein sequence ID" value="MFD0925522.1"/>
    <property type="molecule type" value="Genomic_DNA"/>
</dbReference>
<evidence type="ECO:0000313" key="3">
    <source>
        <dbReference type="EMBL" id="MFD0925522.1"/>
    </source>
</evidence>
<reference evidence="4" key="1">
    <citation type="journal article" date="2019" name="Int. J. Syst. Evol. Microbiol.">
        <title>The Global Catalogue of Microorganisms (GCM) 10K type strain sequencing project: providing services to taxonomists for standard genome sequencing and annotation.</title>
        <authorList>
            <consortium name="The Broad Institute Genomics Platform"/>
            <consortium name="The Broad Institute Genome Sequencing Center for Infectious Disease"/>
            <person name="Wu L."/>
            <person name="Ma J."/>
        </authorList>
    </citation>
    <scope>NUCLEOTIDE SEQUENCE [LARGE SCALE GENOMIC DNA]</scope>
    <source>
        <strain evidence="4">CCUG 50873</strain>
    </source>
</reference>
<dbReference type="PANTHER" id="PTHR43329">
    <property type="entry name" value="EPOXIDE HYDROLASE"/>
    <property type="match status" value="1"/>
</dbReference>
<keyword evidence="1 3" id="KW-0378">Hydrolase</keyword>
<gene>
    <name evidence="3" type="ORF">ACFQ04_07205</name>
</gene>
<evidence type="ECO:0000313" key="4">
    <source>
        <dbReference type="Proteomes" id="UP001597068"/>
    </source>
</evidence>
<dbReference type="InterPro" id="IPR000639">
    <property type="entry name" value="Epox_hydrolase-like"/>
</dbReference>
<dbReference type="RefSeq" id="WP_253646535.1">
    <property type="nucleotide sequence ID" value="NZ_BAAAMO010000002.1"/>
</dbReference>
<name>A0ABW3G651_9NOCA</name>
<protein>
    <submittedName>
        <fullName evidence="3">Alpha/beta fold hydrolase</fullName>
    </submittedName>
</protein>
<dbReference type="Gene3D" id="3.40.50.1820">
    <property type="entry name" value="alpha/beta hydrolase"/>
    <property type="match status" value="1"/>
</dbReference>
<comment type="caution">
    <text evidence="3">The sequence shown here is derived from an EMBL/GenBank/DDBJ whole genome shotgun (WGS) entry which is preliminary data.</text>
</comment>
<feature type="domain" description="AB hydrolase-1" evidence="2">
    <location>
        <begin position="32"/>
        <end position="269"/>
    </location>
</feature>
<dbReference type="PRINTS" id="PR00412">
    <property type="entry name" value="EPOXHYDRLASE"/>
</dbReference>
<keyword evidence="4" id="KW-1185">Reference proteome</keyword>
<accession>A0ABW3G651</accession>
<evidence type="ECO:0000259" key="2">
    <source>
        <dbReference type="Pfam" id="PF00561"/>
    </source>
</evidence>
<dbReference type="Pfam" id="PF00561">
    <property type="entry name" value="Abhydrolase_1"/>
    <property type="match status" value="1"/>
</dbReference>
<dbReference type="SUPFAM" id="SSF53474">
    <property type="entry name" value="alpha/beta-Hydrolases"/>
    <property type="match status" value="1"/>
</dbReference>
<organism evidence="3 4">
    <name type="scientific">Williamsia deligens</name>
    <dbReference type="NCBI Taxonomy" id="321325"/>
    <lineage>
        <taxon>Bacteria</taxon>
        <taxon>Bacillati</taxon>
        <taxon>Actinomycetota</taxon>
        <taxon>Actinomycetes</taxon>
        <taxon>Mycobacteriales</taxon>
        <taxon>Nocardiaceae</taxon>
        <taxon>Williamsia</taxon>
    </lineage>
</organism>
<proteinExistence type="predicted"/>
<dbReference type="InterPro" id="IPR029058">
    <property type="entry name" value="AB_hydrolase_fold"/>
</dbReference>
<evidence type="ECO:0000256" key="1">
    <source>
        <dbReference type="ARBA" id="ARBA00022801"/>
    </source>
</evidence>
<sequence length="284" mass="30774">MTDRITEFQHAQYTFDVADTGPLDSPGADGAVVVALHGFPQTKESWRRVAGELADRGIRTIAPDQRGYSPRARPSGRRAYAVPELVADVSELVQTIGRPVHLLGHDWGAMVGWNVAANRPDLLRSYTALSVPHPAAFLRALVSSSQALRSWYMAAFQAPVLPEKLIRAVASRLTDGLRRSGLDDESIAIVRERVVETDALTGGINYYRAIALGLGSAARDVTVPTTFGWGAKDAFLTRTGAIETAAHVVSKYRFAVVEDGGHWLPETHPAVVADLVVDRIDSAR</sequence>
<dbReference type="InterPro" id="IPR000073">
    <property type="entry name" value="AB_hydrolase_1"/>
</dbReference>
<dbReference type="GO" id="GO:0016787">
    <property type="term" value="F:hydrolase activity"/>
    <property type="evidence" value="ECO:0007669"/>
    <property type="project" value="UniProtKB-KW"/>
</dbReference>